<comment type="caution">
    <text evidence="1">The sequence shown here is derived from an EMBL/GenBank/DDBJ whole genome shotgun (WGS) entry which is preliminary data.</text>
</comment>
<protein>
    <submittedName>
        <fullName evidence="1">Uncharacterized protein</fullName>
    </submittedName>
</protein>
<reference evidence="1 2" key="1">
    <citation type="journal article" date="2018" name="J. Allergy Clin. Immunol.">
        <title>High-quality assembly of Dermatophagoides pteronyssinus genome and transcriptome reveals a wide range of novel allergens.</title>
        <authorList>
            <person name="Liu X.Y."/>
            <person name="Yang K.Y."/>
            <person name="Wang M.Q."/>
            <person name="Kwok J.S."/>
            <person name="Zeng X."/>
            <person name="Yang Z."/>
            <person name="Xiao X.J."/>
            <person name="Lau C.P."/>
            <person name="Li Y."/>
            <person name="Huang Z.M."/>
            <person name="Ba J.G."/>
            <person name="Yim A.K."/>
            <person name="Ouyang C.Y."/>
            <person name="Ngai S.M."/>
            <person name="Chan T.F."/>
            <person name="Leung E.L."/>
            <person name="Liu L."/>
            <person name="Liu Z.G."/>
            <person name="Tsui S.K."/>
        </authorList>
    </citation>
    <scope>NUCLEOTIDE SEQUENCE [LARGE SCALE GENOMIC DNA]</scope>
    <source>
        <strain evidence="1">Derp</strain>
    </source>
</reference>
<proteinExistence type="predicted"/>
<keyword evidence="2" id="KW-1185">Reference proteome</keyword>
<organism evidence="1 2">
    <name type="scientific">Dermatophagoides pteronyssinus</name>
    <name type="common">European house dust mite</name>
    <dbReference type="NCBI Taxonomy" id="6956"/>
    <lineage>
        <taxon>Eukaryota</taxon>
        <taxon>Metazoa</taxon>
        <taxon>Ecdysozoa</taxon>
        <taxon>Arthropoda</taxon>
        <taxon>Chelicerata</taxon>
        <taxon>Arachnida</taxon>
        <taxon>Acari</taxon>
        <taxon>Acariformes</taxon>
        <taxon>Sarcoptiformes</taxon>
        <taxon>Astigmata</taxon>
        <taxon>Psoroptidia</taxon>
        <taxon>Analgoidea</taxon>
        <taxon>Pyroglyphidae</taxon>
        <taxon>Dermatophagoidinae</taxon>
        <taxon>Dermatophagoides</taxon>
    </lineage>
</organism>
<accession>A0ABQ8IUQ6</accession>
<reference evidence="1 2" key="2">
    <citation type="journal article" date="2022" name="Mol. Biol. Evol.">
        <title>Comparative Genomics Reveals Insights into the Divergent Evolution of Astigmatic Mites and Household Pest Adaptations.</title>
        <authorList>
            <person name="Xiong Q."/>
            <person name="Wan A.T."/>
            <person name="Liu X."/>
            <person name="Fung C.S."/>
            <person name="Xiao X."/>
            <person name="Malainual N."/>
            <person name="Hou J."/>
            <person name="Wang L."/>
            <person name="Wang M."/>
            <person name="Yang K.Y."/>
            <person name="Cui Y."/>
            <person name="Leung E.L."/>
            <person name="Nong W."/>
            <person name="Shin S.K."/>
            <person name="Au S.W."/>
            <person name="Jeong K.Y."/>
            <person name="Chew F.T."/>
            <person name="Hui J.H."/>
            <person name="Leung T.F."/>
            <person name="Tungtrongchitr A."/>
            <person name="Zhong N."/>
            <person name="Liu Z."/>
            <person name="Tsui S.K."/>
        </authorList>
    </citation>
    <scope>NUCLEOTIDE SEQUENCE [LARGE SCALE GENOMIC DNA]</scope>
    <source>
        <strain evidence="1">Derp</strain>
    </source>
</reference>
<name>A0ABQ8IUQ6_DERPT</name>
<evidence type="ECO:0000313" key="1">
    <source>
        <dbReference type="EMBL" id="KAH9414049.1"/>
    </source>
</evidence>
<evidence type="ECO:0000313" key="2">
    <source>
        <dbReference type="Proteomes" id="UP000887458"/>
    </source>
</evidence>
<gene>
    <name evidence="1" type="ORF">DERP_012528</name>
</gene>
<dbReference type="EMBL" id="NJHN03000114">
    <property type="protein sequence ID" value="KAH9414049.1"/>
    <property type="molecule type" value="Genomic_DNA"/>
</dbReference>
<sequence>MVLFASFVIHPKSLLEFYGFSVHVFNFFSMSKYLYLYVEKFLCEKHVKKRDPNPKSHHHFRSSHSIWTQRMKYLACLEIKPK</sequence>
<dbReference type="Proteomes" id="UP000887458">
    <property type="component" value="Unassembled WGS sequence"/>
</dbReference>